<dbReference type="AlphaFoldDB" id="A0A1C4ACB8"/>
<evidence type="ECO:0000256" key="1">
    <source>
        <dbReference type="SAM" id="SignalP"/>
    </source>
</evidence>
<evidence type="ECO:0000313" key="3">
    <source>
        <dbReference type="Proteomes" id="UP000199268"/>
    </source>
</evidence>
<reference evidence="3" key="1">
    <citation type="submission" date="2016-08" db="EMBL/GenBank/DDBJ databases">
        <authorList>
            <person name="Varghese N."/>
            <person name="Submissions Spin"/>
        </authorList>
    </citation>
    <scope>NUCLEOTIDE SEQUENCE [LARGE SCALE GENOMIC DNA]</scope>
    <source>
        <strain evidence="3">R-53094</strain>
    </source>
</reference>
<dbReference type="RefSeq" id="WP_167550165.1">
    <property type="nucleotide sequence ID" value="NZ_BJEE01000005.1"/>
</dbReference>
<name>A0A1C4ACB8_9LACO</name>
<dbReference type="EMBL" id="FMAO01000005">
    <property type="protein sequence ID" value="SCB92215.1"/>
    <property type="molecule type" value="Genomic_DNA"/>
</dbReference>
<keyword evidence="3" id="KW-1185">Reference proteome</keyword>
<feature type="chain" id="PRO_5008688625" evidence="1">
    <location>
        <begin position="30"/>
        <end position="628"/>
    </location>
</feature>
<dbReference type="Proteomes" id="UP000199268">
    <property type="component" value="Unassembled WGS sequence"/>
</dbReference>
<evidence type="ECO:0000313" key="2">
    <source>
        <dbReference type="EMBL" id="SCB92215.1"/>
    </source>
</evidence>
<dbReference type="STRING" id="1505725.GA0061074_1053"/>
<proteinExistence type="predicted"/>
<sequence>MLKKILATLVLMSSVIIALLLKTSSTSYAAVMPAKVDTDGSITGVVNAKYYDVSSWRDMYDTYQAPVAGQTIYLNVVKDIPGDAQALKGVPIGETKNLTIIGNGHQLYFAASPNDRVGTSRFSAGFSNPGFYSNNDAKVTGKTTLTVENAKIVNGISNGIFSITGVSAANTVYKDVTVTNGGARTGASPIRNEQGKVLLEGNNDFSINADFNFNTPSTTSRGDDNNGEWIQGGHWVEVVNGRTNLNQNWAWDQPFYTYNNGNSATMKIDDNASLNWNLNDTYTMYYGSSTGPLNWDIGKNANFTVNGTSATASHANYWFMSTSFTNFNCHVHDNGNLRVEMAGGPINLDAFTGQVNWQFDQGSKVDIQDLGNGNVIKGKVNTGSAIQFNNINNFTLQSSKTAVISSNIPLNFSGGNGVKLHASTNFDGDDTPPNRSLYKRASNGSLDGNFTTSTMAPNQYSASDLTFLRTAKYIDWRVPSGLAIVNSKMNRSYNVDLADLPRDGTFGPTLPGNDNMQLSVQDDRTAKPNFSIQATILNNQLPNMTKYSWQSLTLANKKHELSNVPQTIETVTDDATLPTDVTTSQGGMNYTFNYHNNNGLLLRTTNNLQQGDGQGGATIRYDVVNGPQ</sequence>
<keyword evidence="1" id="KW-0732">Signal</keyword>
<accession>A0A1C4ACB8</accession>
<organism evidence="2 3">
    <name type="scientific">Weissella bombi</name>
    <dbReference type="NCBI Taxonomy" id="1505725"/>
    <lineage>
        <taxon>Bacteria</taxon>
        <taxon>Bacillati</taxon>
        <taxon>Bacillota</taxon>
        <taxon>Bacilli</taxon>
        <taxon>Lactobacillales</taxon>
        <taxon>Lactobacillaceae</taxon>
        <taxon>Weissella</taxon>
    </lineage>
</organism>
<feature type="signal peptide" evidence="1">
    <location>
        <begin position="1"/>
        <end position="29"/>
    </location>
</feature>
<protein>
    <submittedName>
        <fullName evidence="2">Uncharacterized protein</fullName>
    </submittedName>
</protein>
<gene>
    <name evidence="2" type="ORF">GA0061074_1053</name>
</gene>